<feature type="transmembrane region" description="Helical" evidence="14">
    <location>
        <begin position="71"/>
        <end position="90"/>
    </location>
</feature>
<feature type="transmembrane region" description="Helical" evidence="14">
    <location>
        <begin position="120"/>
        <end position="139"/>
    </location>
</feature>
<keyword evidence="8 14" id="KW-0915">Sodium</keyword>
<dbReference type="PANTHER" id="PTHR48086">
    <property type="entry name" value="SODIUM/PROLINE SYMPORTER-RELATED"/>
    <property type="match status" value="1"/>
</dbReference>
<feature type="transmembrane region" description="Helical" evidence="14">
    <location>
        <begin position="377"/>
        <end position="399"/>
    </location>
</feature>
<evidence type="ECO:0000256" key="6">
    <source>
        <dbReference type="ARBA" id="ARBA00022847"/>
    </source>
</evidence>
<dbReference type="InterPro" id="IPR038377">
    <property type="entry name" value="Na/Glc_symporter_sf"/>
</dbReference>
<evidence type="ECO:0000313" key="15">
    <source>
        <dbReference type="EMBL" id="QNR23873.1"/>
    </source>
</evidence>
<evidence type="ECO:0000256" key="7">
    <source>
        <dbReference type="ARBA" id="ARBA00022989"/>
    </source>
</evidence>
<dbReference type="NCBIfam" id="TIGR00813">
    <property type="entry name" value="sss"/>
    <property type="match status" value="1"/>
</dbReference>
<feature type="transmembrane region" description="Helical" evidence="14">
    <location>
        <begin position="326"/>
        <end position="356"/>
    </location>
</feature>
<comment type="similarity">
    <text evidence="2 13">Belongs to the sodium:solute symporter (SSF) (TC 2.A.21) family.</text>
</comment>
<gene>
    <name evidence="15" type="ORF">H4K34_16075</name>
</gene>
<feature type="transmembrane region" description="Helical" evidence="14">
    <location>
        <begin position="436"/>
        <end position="455"/>
    </location>
</feature>
<feature type="transmembrane region" description="Helical" evidence="14">
    <location>
        <begin position="470"/>
        <end position="490"/>
    </location>
</feature>
<comment type="catalytic activity">
    <reaction evidence="12">
        <text>L-proline(in) + Na(+)(in) = L-proline(out) + Na(+)(out)</text>
        <dbReference type="Rhea" id="RHEA:28967"/>
        <dbReference type="ChEBI" id="CHEBI:29101"/>
        <dbReference type="ChEBI" id="CHEBI:60039"/>
    </reaction>
</comment>
<feature type="transmembrane region" description="Helical" evidence="14">
    <location>
        <begin position="188"/>
        <end position="205"/>
    </location>
</feature>
<dbReference type="KEGG" id="chyd:H4K34_16075"/>
<comment type="function">
    <text evidence="14">Catalyzes the sodium-dependent uptake of extracellular L-proline.</text>
</comment>
<protein>
    <recommendedName>
        <fullName evidence="14">Sodium/proline symporter</fullName>
    </recommendedName>
    <alternativeName>
        <fullName evidence="14">Proline permease</fullName>
    </alternativeName>
</protein>
<evidence type="ECO:0000256" key="9">
    <source>
        <dbReference type="ARBA" id="ARBA00023065"/>
    </source>
</evidence>
<dbReference type="PANTHER" id="PTHR48086:SF3">
    <property type="entry name" value="SODIUM_PROLINE SYMPORTER"/>
    <property type="match status" value="1"/>
</dbReference>
<evidence type="ECO:0000256" key="4">
    <source>
        <dbReference type="ARBA" id="ARBA00022475"/>
    </source>
</evidence>
<evidence type="ECO:0000256" key="14">
    <source>
        <dbReference type="RuleBase" id="RU366012"/>
    </source>
</evidence>
<keyword evidence="11 14" id="KW-0739">Sodium transport</keyword>
<keyword evidence="16" id="KW-1185">Reference proteome</keyword>
<dbReference type="InterPro" id="IPR001734">
    <property type="entry name" value="Na/solute_symporter"/>
</dbReference>
<dbReference type="GO" id="GO:0031402">
    <property type="term" value="F:sodium ion binding"/>
    <property type="evidence" value="ECO:0007669"/>
    <property type="project" value="UniProtKB-UniRule"/>
</dbReference>
<keyword evidence="6 14" id="KW-0769">Symport</keyword>
<evidence type="ECO:0000256" key="13">
    <source>
        <dbReference type="RuleBase" id="RU362091"/>
    </source>
</evidence>
<evidence type="ECO:0000256" key="11">
    <source>
        <dbReference type="ARBA" id="ARBA00023201"/>
    </source>
</evidence>
<evidence type="ECO:0000256" key="12">
    <source>
        <dbReference type="ARBA" id="ARBA00033708"/>
    </source>
</evidence>
<keyword evidence="14" id="KW-0029">Amino-acid transport</keyword>
<evidence type="ECO:0000256" key="3">
    <source>
        <dbReference type="ARBA" id="ARBA00022448"/>
    </source>
</evidence>
<dbReference type="InterPro" id="IPR050277">
    <property type="entry name" value="Sodium:Solute_Symporter"/>
</dbReference>
<evidence type="ECO:0000256" key="2">
    <source>
        <dbReference type="ARBA" id="ARBA00006434"/>
    </source>
</evidence>
<feature type="transmembrane region" description="Helical" evidence="14">
    <location>
        <begin position="405"/>
        <end position="429"/>
    </location>
</feature>
<feature type="transmembrane region" description="Helical" evidence="14">
    <location>
        <begin position="159"/>
        <end position="181"/>
    </location>
</feature>
<evidence type="ECO:0000256" key="5">
    <source>
        <dbReference type="ARBA" id="ARBA00022692"/>
    </source>
</evidence>
<dbReference type="AlphaFoldDB" id="A0A7H0VDS5"/>
<keyword evidence="5 14" id="KW-0812">Transmembrane</keyword>
<dbReference type="EMBL" id="CP060139">
    <property type="protein sequence ID" value="QNR23873.1"/>
    <property type="molecule type" value="Genomic_DNA"/>
</dbReference>
<accession>A0A7H0VDS5</accession>
<sequence length="503" mass="55038">MLINLIVLGLYFAILFGIGIAASRRIKNMDDYYAGGKSLGYWMVAFSARATGESGWLLIGLTAMGALAGVSAYWVVVGEVLGVAVSWFFMAKPFKRLTDKYDSLTVPDFLESHFKAKGHTLRMVAALCLASFVVIYVSAQIDITGKAFETFLNLNYFTGAIIGFLIVVAYIFIGGFLAVVWSDFFQGLLMFVGLLALPVVAYFAWDQHAELFSRLENIDPNLVNIWGGNEDPWMQTAKMLGFAFIGLGFLGSPQVYARFISVKNTAEINKGRWVAIVFTLISDAAAVSIGLLARALFTDTGMDPEAALGMSGEDTLMVLLKDTFPAVIIAIYIAIILSAIMSTIDSLLVVASSAIVRDLYQKVFHPEIGNDKLTRMSSYITLAMALLALAVAMLVAINVPGRTVFWFTIFGWSGIAATFCPMIIYALFWKKFNQSGALACMISGFLAVPFFKFYVQELDGIGPYFRELDVMGPAFVVSFIIGGAVSLMMAKKHKIAEIPEEQN</sequence>
<feature type="transmembrane region" description="Helical" evidence="14">
    <location>
        <begin position="273"/>
        <end position="297"/>
    </location>
</feature>
<proteinExistence type="inferred from homology"/>
<keyword evidence="3 14" id="KW-0813">Transport</keyword>
<dbReference type="GO" id="GO:0005886">
    <property type="term" value="C:plasma membrane"/>
    <property type="evidence" value="ECO:0007669"/>
    <property type="project" value="UniProtKB-SubCell"/>
</dbReference>
<keyword evidence="4 14" id="KW-1003">Cell membrane</keyword>
<dbReference type="GO" id="GO:0005298">
    <property type="term" value="F:proline:sodium symporter activity"/>
    <property type="evidence" value="ECO:0007669"/>
    <property type="project" value="UniProtKB-UniRule"/>
</dbReference>
<keyword evidence="7 14" id="KW-1133">Transmembrane helix</keyword>
<dbReference type="GO" id="GO:0015824">
    <property type="term" value="P:proline transport"/>
    <property type="evidence" value="ECO:0007669"/>
    <property type="project" value="UniProtKB-UniRule"/>
</dbReference>
<dbReference type="InterPro" id="IPR011851">
    <property type="entry name" value="Na/Pro_symporter"/>
</dbReference>
<evidence type="ECO:0000256" key="8">
    <source>
        <dbReference type="ARBA" id="ARBA00023053"/>
    </source>
</evidence>
<reference evidence="15 16" key="1">
    <citation type="submission" date="2020-08" db="EMBL/GenBank/DDBJ databases">
        <title>Croceimicrobium hydrocarbonivorans gen. nov., sp. nov., a novel marine bacterium isolated from a bacterial consortium that degrades polyethylene terephthalate.</title>
        <authorList>
            <person name="Liu R."/>
        </authorList>
    </citation>
    <scope>NUCLEOTIDE SEQUENCE [LARGE SCALE GENOMIC DNA]</scope>
    <source>
        <strain evidence="15 16">A20-9</strain>
    </source>
</reference>
<organism evidence="15 16">
    <name type="scientific">Croceimicrobium hydrocarbonivorans</name>
    <dbReference type="NCBI Taxonomy" id="2761580"/>
    <lineage>
        <taxon>Bacteria</taxon>
        <taxon>Pseudomonadati</taxon>
        <taxon>Bacteroidota</taxon>
        <taxon>Flavobacteriia</taxon>
        <taxon>Flavobacteriales</taxon>
        <taxon>Owenweeksiaceae</taxon>
        <taxon>Croceimicrobium</taxon>
    </lineage>
</organism>
<evidence type="ECO:0000256" key="10">
    <source>
        <dbReference type="ARBA" id="ARBA00023136"/>
    </source>
</evidence>
<dbReference type="PROSITE" id="PS50283">
    <property type="entry name" value="NA_SOLUT_SYMP_3"/>
    <property type="match status" value="1"/>
</dbReference>
<name>A0A7H0VDS5_9FLAO</name>
<dbReference type="Gene3D" id="1.20.1730.10">
    <property type="entry name" value="Sodium/glucose cotransporter"/>
    <property type="match status" value="1"/>
</dbReference>
<dbReference type="Pfam" id="PF00474">
    <property type="entry name" value="SSF"/>
    <property type="match status" value="1"/>
</dbReference>
<evidence type="ECO:0000256" key="1">
    <source>
        <dbReference type="ARBA" id="ARBA00004651"/>
    </source>
</evidence>
<dbReference type="Proteomes" id="UP000516305">
    <property type="component" value="Chromosome"/>
</dbReference>
<keyword evidence="9 14" id="KW-0406">Ion transport</keyword>
<dbReference type="RefSeq" id="WP_210758409.1">
    <property type="nucleotide sequence ID" value="NZ_CP060139.1"/>
</dbReference>
<feature type="transmembrane region" description="Helical" evidence="14">
    <location>
        <begin position="239"/>
        <end position="261"/>
    </location>
</feature>
<comment type="subcellular location">
    <subcellularLocation>
        <location evidence="1 14">Cell membrane</location>
        <topology evidence="1 14">Multi-pass membrane protein</topology>
    </subcellularLocation>
</comment>
<keyword evidence="10 14" id="KW-0472">Membrane</keyword>
<dbReference type="CDD" id="cd11475">
    <property type="entry name" value="SLC5sbd_PutP"/>
    <property type="match status" value="1"/>
</dbReference>
<feature type="transmembrane region" description="Helical" evidence="14">
    <location>
        <begin position="6"/>
        <end position="26"/>
    </location>
</feature>
<evidence type="ECO:0000313" key="16">
    <source>
        <dbReference type="Proteomes" id="UP000516305"/>
    </source>
</evidence>